<dbReference type="InterPro" id="IPR003593">
    <property type="entry name" value="AAA+_ATPase"/>
</dbReference>
<dbReference type="AlphaFoldDB" id="A0A2M6Z2A1"/>
<dbReference type="GO" id="GO:0016887">
    <property type="term" value="F:ATP hydrolysis activity"/>
    <property type="evidence" value="ECO:0007669"/>
    <property type="project" value="InterPro"/>
</dbReference>
<dbReference type="Gene3D" id="3.40.50.300">
    <property type="entry name" value="P-loop containing nucleotide triphosphate hydrolases"/>
    <property type="match status" value="1"/>
</dbReference>
<dbReference type="PANTHER" id="PTHR43582:SF4">
    <property type="entry name" value="ANTIBIOTIC RESISTANCE ABC TRANSPORTER ATP-BINDING PROTEIN"/>
    <property type="match status" value="1"/>
</dbReference>
<name>A0A2M6Z2A1_9BACT</name>
<evidence type="ECO:0000313" key="5">
    <source>
        <dbReference type="Proteomes" id="UP000228777"/>
    </source>
</evidence>
<dbReference type="SUPFAM" id="SSF52540">
    <property type="entry name" value="P-loop containing nucleoside triphosphate hydrolases"/>
    <property type="match status" value="1"/>
</dbReference>
<keyword evidence="1" id="KW-0547">Nucleotide-binding</keyword>
<evidence type="ECO:0000313" key="4">
    <source>
        <dbReference type="EMBL" id="PIU46544.1"/>
    </source>
</evidence>
<dbReference type="InterPro" id="IPR003439">
    <property type="entry name" value="ABC_transporter-like_ATP-bd"/>
</dbReference>
<dbReference type="PANTHER" id="PTHR43582">
    <property type="entry name" value="LINEARMYCIN RESISTANCE ATP-BINDING PROTEIN LNRL"/>
    <property type="match status" value="1"/>
</dbReference>
<dbReference type="SMART" id="SM00382">
    <property type="entry name" value="AAA"/>
    <property type="match status" value="1"/>
</dbReference>
<accession>A0A2M6Z2A1</accession>
<protein>
    <submittedName>
        <fullName evidence="4">Multidrug ABC transporter ATP-binding protein</fullName>
    </submittedName>
</protein>
<evidence type="ECO:0000256" key="1">
    <source>
        <dbReference type="ARBA" id="ARBA00022741"/>
    </source>
</evidence>
<gene>
    <name evidence="4" type="ORF">COS93_02310</name>
</gene>
<dbReference type="InterPro" id="IPR017871">
    <property type="entry name" value="ABC_transporter-like_CS"/>
</dbReference>
<dbReference type="Proteomes" id="UP000228777">
    <property type="component" value="Unassembled WGS sequence"/>
</dbReference>
<dbReference type="Pfam" id="PF00005">
    <property type="entry name" value="ABC_tran"/>
    <property type="match status" value="1"/>
</dbReference>
<organism evidence="4 5">
    <name type="scientific">bacterium (Candidatus Gribaldobacteria) CG07_land_8_20_14_0_80_33_18</name>
    <dbReference type="NCBI Taxonomy" id="2014272"/>
    <lineage>
        <taxon>Bacteria</taxon>
        <taxon>Candidatus Gribaldobacteria</taxon>
    </lineage>
</organism>
<sequence>MENLQARNSNIIEVFGLTKKFGDFVAVDNISFTVGRGEIFAFLGPNGAGKTTSIRMMTTLLAPSKGAILLNGINPWENQDAARKSFGIVFQDPSLDEELTTYENMEFHGILYRIPKEVRKKRMEELLRIVELWDRKNSLVKTFSGGMKRRLEIARGLLHHPKILFLDEPTLGLDPQTRNHIWTYIKNLNKTEQITIFFTTHYMEEAENVARQVAIIDHGKIIAQATPSKLMAKTRTKTLEKAFLKLTGDTIREETANAIDNLRLQRRIHNR</sequence>
<proteinExistence type="predicted"/>
<dbReference type="GO" id="GO:0005524">
    <property type="term" value="F:ATP binding"/>
    <property type="evidence" value="ECO:0007669"/>
    <property type="project" value="UniProtKB-KW"/>
</dbReference>
<dbReference type="InterPro" id="IPR027417">
    <property type="entry name" value="P-loop_NTPase"/>
</dbReference>
<comment type="caution">
    <text evidence="4">The sequence shown here is derived from an EMBL/GenBank/DDBJ whole genome shotgun (WGS) entry which is preliminary data.</text>
</comment>
<dbReference type="EMBL" id="PEWP01000045">
    <property type="protein sequence ID" value="PIU46544.1"/>
    <property type="molecule type" value="Genomic_DNA"/>
</dbReference>
<evidence type="ECO:0000256" key="2">
    <source>
        <dbReference type="ARBA" id="ARBA00022840"/>
    </source>
</evidence>
<keyword evidence="2 4" id="KW-0067">ATP-binding</keyword>
<reference evidence="5" key="1">
    <citation type="submission" date="2017-09" db="EMBL/GenBank/DDBJ databases">
        <title>Depth-based differentiation of microbial function through sediment-hosted aquifers and enrichment of novel symbionts in the deep terrestrial subsurface.</title>
        <authorList>
            <person name="Probst A.J."/>
            <person name="Ladd B."/>
            <person name="Jarett J.K."/>
            <person name="Geller-Mcgrath D.E."/>
            <person name="Sieber C.M.K."/>
            <person name="Emerson J.B."/>
            <person name="Anantharaman K."/>
            <person name="Thomas B.C."/>
            <person name="Malmstrom R."/>
            <person name="Stieglmeier M."/>
            <person name="Klingl A."/>
            <person name="Woyke T."/>
            <person name="Ryan C.M."/>
            <person name="Banfield J.F."/>
        </authorList>
    </citation>
    <scope>NUCLEOTIDE SEQUENCE [LARGE SCALE GENOMIC DNA]</scope>
</reference>
<feature type="domain" description="ABC transporter" evidence="3">
    <location>
        <begin position="12"/>
        <end position="243"/>
    </location>
</feature>
<dbReference type="PROSITE" id="PS00211">
    <property type="entry name" value="ABC_TRANSPORTER_1"/>
    <property type="match status" value="1"/>
</dbReference>
<evidence type="ECO:0000259" key="3">
    <source>
        <dbReference type="PROSITE" id="PS50893"/>
    </source>
</evidence>
<dbReference type="PROSITE" id="PS50893">
    <property type="entry name" value="ABC_TRANSPORTER_2"/>
    <property type="match status" value="1"/>
</dbReference>